<reference evidence="4 6" key="1">
    <citation type="submission" date="2015-10" db="EMBL/GenBank/DDBJ databases">
        <title>Genome analyses suggest a sexual origin of heterokaryosis in a supposedly ancient asexual fungus.</title>
        <authorList>
            <person name="Ropars J."/>
            <person name="Sedzielewska K."/>
            <person name="Noel J."/>
            <person name="Charron P."/>
            <person name="Farinelli L."/>
            <person name="Marton T."/>
            <person name="Kruger M."/>
            <person name="Pelin A."/>
            <person name="Brachmann A."/>
            <person name="Corradi N."/>
        </authorList>
    </citation>
    <scope>NUCLEOTIDE SEQUENCE [LARGE SCALE GENOMIC DNA]</scope>
    <source>
        <strain evidence="4 6">A4</strain>
    </source>
</reference>
<feature type="compositionally biased region" description="Acidic residues" evidence="1">
    <location>
        <begin position="131"/>
        <end position="162"/>
    </location>
</feature>
<dbReference type="EMBL" id="LLXI01001462">
    <property type="protein sequence ID" value="PKY53795.1"/>
    <property type="molecule type" value="Genomic_DNA"/>
</dbReference>
<keyword evidence="6" id="KW-1185">Reference proteome</keyword>
<feature type="compositionally biased region" description="Low complexity" evidence="1">
    <location>
        <begin position="208"/>
        <end position="217"/>
    </location>
</feature>
<evidence type="ECO:0000313" key="3">
    <source>
        <dbReference type="EMBL" id="PKY43511.1"/>
    </source>
</evidence>
<dbReference type="GO" id="GO:0006396">
    <property type="term" value="P:RNA processing"/>
    <property type="evidence" value="ECO:0007669"/>
    <property type="project" value="InterPro"/>
</dbReference>
<dbReference type="OrthoDB" id="205569at2759"/>
<evidence type="ECO:0000313" key="6">
    <source>
        <dbReference type="Proteomes" id="UP000234323"/>
    </source>
</evidence>
<dbReference type="InterPro" id="IPR019007">
    <property type="entry name" value="Wbp11/ELF5/Saf1_N"/>
</dbReference>
<organism evidence="4 6">
    <name type="scientific">Rhizophagus irregularis</name>
    <dbReference type="NCBI Taxonomy" id="588596"/>
    <lineage>
        <taxon>Eukaryota</taxon>
        <taxon>Fungi</taxon>
        <taxon>Fungi incertae sedis</taxon>
        <taxon>Mucoromycota</taxon>
        <taxon>Glomeromycotina</taxon>
        <taxon>Glomeromycetes</taxon>
        <taxon>Glomerales</taxon>
        <taxon>Glomeraceae</taxon>
        <taxon>Rhizophagus</taxon>
    </lineage>
</organism>
<dbReference type="Pfam" id="PF09429">
    <property type="entry name" value="Wbp11"/>
    <property type="match status" value="1"/>
</dbReference>
<feature type="domain" description="Wbp11/ELF5/Saf1 N-terminal" evidence="2">
    <location>
        <begin position="7"/>
        <end position="82"/>
    </location>
</feature>
<evidence type="ECO:0000256" key="1">
    <source>
        <dbReference type="SAM" id="MobiDB-lite"/>
    </source>
</evidence>
<feature type="region of interest" description="Disordered" evidence="1">
    <location>
        <begin position="1"/>
        <end position="31"/>
    </location>
</feature>
<comment type="caution">
    <text evidence="4">The sequence shown here is derived from an EMBL/GenBank/DDBJ whole genome shotgun (WGS) entry which is preliminary data.</text>
</comment>
<dbReference type="EMBL" id="LLXI01002616">
    <property type="protein sequence ID" value="PKY57602.1"/>
    <property type="molecule type" value="Genomic_DNA"/>
</dbReference>
<sequence length="481" mass="52341">MVKKKSGRILNPADAHRKAMRQKEIKKNKAERKRVRTLVMVHKDTSKLEEEIVRYKALDREKRLDKNGKAKLKDLEDKFKKILETKKAHGVNLQKEKEKPTTKEHVPVYFHPTLNPSGLPPPGVGVKSEEEKEDSSEADDSGSGDSDNDSEAEDKQESDDDIPLPPGAPPAKESDDELPELPPGPPPKKEESDDDELPDLPPGPPPNSNISSYSHSSAMARPSPSHPPFGFNHQGSPFPPPPGTFVFNSPLASQSQRQNVRPPPPPAFVSGIGPNPFSSPPPALMHSLQSQGYPVRPMDIPHPRPPPFSSQVSHYGPPPQIPNSNNNISSRTFSHQSISNNTKTTNSQYNKAAANAATATPVIQAAPQVRNLQKELTTLVPTALLRKKAAASKPKVARPIVNAAPNIDDGLIDELSTITPTKRSASTAIPLLQDQQKSSEVDSSQLKGGITSSSAPSPAKKAKKKKADEYEKFMAEMQDLL</sequence>
<feature type="compositionally biased region" description="Polar residues" evidence="1">
    <location>
        <begin position="246"/>
        <end position="259"/>
    </location>
</feature>
<proteinExistence type="predicted"/>
<dbReference type="AlphaFoldDB" id="A0A2I1H4I6"/>
<dbReference type="VEuPathDB" id="FungiDB:FUN_014828"/>
<evidence type="ECO:0000313" key="5">
    <source>
        <dbReference type="EMBL" id="PKY57602.1"/>
    </source>
</evidence>
<protein>
    <recommendedName>
        <fullName evidence="2">Wbp11/ELF5/Saf1 N-terminal domain-containing protein</fullName>
    </recommendedName>
</protein>
<dbReference type="VEuPathDB" id="FungiDB:RhiirFUN_011998"/>
<name>A0A2I1H4I6_9GLOM</name>
<feature type="region of interest" description="Disordered" evidence="1">
    <location>
        <begin position="87"/>
        <end position="327"/>
    </location>
</feature>
<accession>A0A2I1H4I6</accession>
<evidence type="ECO:0000259" key="2">
    <source>
        <dbReference type="Pfam" id="PF09429"/>
    </source>
</evidence>
<feature type="compositionally biased region" description="Basic and acidic residues" evidence="1">
    <location>
        <begin position="94"/>
        <end position="106"/>
    </location>
</feature>
<dbReference type="Proteomes" id="UP000234323">
    <property type="component" value="Unassembled WGS sequence"/>
</dbReference>
<feature type="compositionally biased region" description="Polar residues" evidence="1">
    <location>
        <begin position="427"/>
        <end position="446"/>
    </location>
</feature>
<dbReference type="Pfam" id="PF12622">
    <property type="entry name" value="NpwBP"/>
    <property type="match status" value="1"/>
</dbReference>
<gene>
    <name evidence="3" type="ORF">RhiirA4_398845</name>
    <name evidence="4" type="ORF">RhiirA4_409341</name>
    <name evidence="5" type="ORF">RhiirA4_411773</name>
</gene>
<evidence type="ECO:0000313" key="4">
    <source>
        <dbReference type="EMBL" id="PKY53795.1"/>
    </source>
</evidence>
<feature type="compositionally biased region" description="Basic and acidic residues" evidence="1">
    <location>
        <begin position="14"/>
        <end position="28"/>
    </location>
</feature>
<feature type="region of interest" description="Disordered" evidence="1">
    <location>
        <begin position="427"/>
        <end position="467"/>
    </location>
</feature>
<dbReference type="EMBL" id="LLXI01000258">
    <property type="protein sequence ID" value="PKY43511.1"/>
    <property type="molecule type" value="Genomic_DNA"/>
</dbReference>
<dbReference type="VEuPathDB" id="FungiDB:RhiirA1_426423"/>